<feature type="region of interest" description="Disordered" evidence="1">
    <location>
        <begin position="1"/>
        <end position="30"/>
    </location>
</feature>
<proteinExistence type="predicted"/>
<accession>A0A5B7D7X8</accession>
<protein>
    <submittedName>
        <fullName evidence="2">Uncharacterized protein</fullName>
    </submittedName>
</protein>
<dbReference type="AlphaFoldDB" id="A0A5B7D7X8"/>
<dbReference type="EMBL" id="VSRR010000587">
    <property type="protein sequence ID" value="MPC17420.1"/>
    <property type="molecule type" value="Genomic_DNA"/>
</dbReference>
<gene>
    <name evidence="2" type="ORF">E2C01_010276</name>
</gene>
<feature type="compositionally biased region" description="Low complexity" evidence="1">
    <location>
        <begin position="13"/>
        <end position="25"/>
    </location>
</feature>
<name>A0A5B7D7X8_PORTR</name>
<reference evidence="2 3" key="1">
    <citation type="submission" date="2019-05" db="EMBL/GenBank/DDBJ databases">
        <title>Another draft genome of Portunus trituberculatus and its Hox gene families provides insights of decapod evolution.</title>
        <authorList>
            <person name="Jeong J.-H."/>
            <person name="Song I."/>
            <person name="Kim S."/>
            <person name="Choi T."/>
            <person name="Kim D."/>
            <person name="Ryu S."/>
            <person name="Kim W."/>
        </authorList>
    </citation>
    <scope>NUCLEOTIDE SEQUENCE [LARGE SCALE GENOMIC DNA]</scope>
    <source>
        <tissue evidence="2">Muscle</tissue>
    </source>
</reference>
<keyword evidence="3" id="KW-1185">Reference proteome</keyword>
<evidence type="ECO:0000256" key="1">
    <source>
        <dbReference type="SAM" id="MobiDB-lite"/>
    </source>
</evidence>
<evidence type="ECO:0000313" key="3">
    <source>
        <dbReference type="Proteomes" id="UP000324222"/>
    </source>
</evidence>
<feature type="region of interest" description="Disordered" evidence="1">
    <location>
        <begin position="59"/>
        <end position="78"/>
    </location>
</feature>
<evidence type="ECO:0000313" key="2">
    <source>
        <dbReference type="EMBL" id="MPC17420.1"/>
    </source>
</evidence>
<feature type="compositionally biased region" description="Pro residues" evidence="1">
    <location>
        <begin position="64"/>
        <end position="78"/>
    </location>
</feature>
<dbReference type="Proteomes" id="UP000324222">
    <property type="component" value="Unassembled WGS sequence"/>
</dbReference>
<organism evidence="2 3">
    <name type="scientific">Portunus trituberculatus</name>
    <name type="common">Swimming crab</name>
    <name type="synonym">Neptunus trituberculatus</name>
    <dbReference type="NCBI Taxonomy" id="210409"/>
    <lineage>
        <taxon>Eukaryota</taxon>
        <taxon>Metazoa</taxon>
        <taxon>Ecdysozoa</taxon>
        <taxon>Arthropoda</taxon>
        <taxon>Crustacea</taxon>
        <taxon>Multicrustacea</taxon>
        <taxon>Malacostraca</taxon>
        <taxon>Eumalacostraca</taxon>
        <taxon>Eucarida</taxon>
        <taxon>Decapoda</taxon>
        <taxon>Pleocyemata</taxon>
        <taxon>Brachyura</taxon>
        <taxon>Eubrachyura</taxon>
        <taxon>Portunoidea</taxon>
        <taxon>Portunidae</taxon>
        <taxon>Portuninae</taxon>
        <taxon>Portunus</taxon>
    </lineage>
</organism>
<comment type="caution">
    <text evidence="2">The sequence shown here is derived from an EMBL/GenBank/DDBJ whole genome shotgun (WGS) entry which is preliminary data.</text>
</comment>
<sequence length="187" mass="20370">MTPWGAEAQYSRGAQQEVAAEGEAGSRQHTFKMDSLDMLTAYVSPSHKTDHDNINIVQAETPADRPPPPFLPAPPTPPPRPRLGYVSYLAECGGSSYSGVCVVVAECKGAQVWCYAPVHPSPSFTLPHYDLRYAPGRRVTAHSHHTLTTTRSPHTPGAVLTLVCNARVQISEDSSVYFRVHHPLLTS</sequence>